<evidence type="ECO:0000313" key="1">
    <source>
        <dbReference type="EMBL" id="KXZ51702.1"/>
    </source>
</evidence>
<accession>A0A150GPP2</accession>
<sequence length="619" mass="69579">MVEAGFAMSKKDYDTGFKYLRRMMGVTAWWRKWFTAGRAIALGYNVMAVDTDVVVLDDWYWRAKQPPLSRYNMLSQSESGFAVNGGFSYIQNASPTGPVAWVFYEAMHRAVRWAEDDSKLMEISDSYRKTRSLEVDDQMLIRDCVYSAASGRPVFSVLLQTFSRDDEAFHAMNTTRHKFEEAIREPLLSRWRFNQTFPVPDQLAANVCEHFREAACPVNSTDGSVTISSATLLMPHSRGEWLPVWGGYPFNSTPGDCTKAYRDAYKELGVPLPPDPEDPSTEAAARATKSELIGLLQVQSFDNGCAGCWAEAGWWDTGRHGWWHRHLLGATQRKVAMGHIWAGLFPGDFQKEMVLMLSGHYNWQVAARVARSKKRAFFANQAFPPSPLPPEAPVVRTVLAFAPGVIHAGMSKQEFVLAAQGLAQVAVAIGAIAAWPAVPCDSDWALTAEARGRVFKPITHSIPWTYLETFFQVQPFGDSLAELQCEWPGFSRAGCIVEDKNSRGVSRGMLAVEFHHLRNSTGAEPRPEAMLKLSMNATAPRPPPSNTVRQRVPYDVLLKANLGDMLARLRHESMPVFWLDRLVEVPDLVGDAAHTYAAWRKRCPALRYLEIPERDRDRW</sequence>
<comment type="caution">
    <text evidence="1">The sequence shown here is derived from an EMBL/GenBank/DDBJ whole genome shotgun (WGS) entry which is preliminary data.</text>
</comment>
<name>A0A150GPP2_GONPE</name>
<protein>
    <recommendedName>
        <fullName evidence="3">Nucleotide-diphospho-sugar transferase domain-containing protein</fullName>
    </recommendedName>
</protein>
<keyword evidence="2" id="KW-1185">Reference proteome</keyword>
<dbReference type="AlphaFoldDB" id="A0A150GPP2"/>
<evidence type="ECO:0008006" key="3">
    <source>
        <dbReference type="Google" id="ProtNLM"/>
    </source>
</evidence>
<reference evidence="2" key="1">
    <citation type="journal article" date="2016" name="Nat. Commun.">
        <title>The Gonium pectorale genome demonstrates co-option of cell cycle regulation during the evolution of multicellularity.</title>
        <authorList>
            <person name="Hanschen E.R."/>
            <person name="Marriage T.N."/>
            <person name="Ferris P.J."/>
            <person name="Hamaji T."/>
            <person name="Toyoda A."/>
            <person name="Fujiyama A."/>
            <person name="Neme R."/>
            <person name="Noguchi H."/>
            <person name="Minakuchi Y."/>
            <person name="Suzuki M."/>
            <person name="Kawai-Toyooka H."/>
            <person name="Smith D.R."/>
            <person name="Sparks H."/>
            <person name="Anderson J."/>
            <person name="Bakaric R."/>
            <person name="Luria V."/>
            <person name="Karger A."/>
            <person name="Kirschner M.W."/>
            <person name="Durand P.M."/>
            <person name="Michod R.E."/>
            <person name="Nozaki H."/>
            <person name="Olson B.J."/>
        </authorList>
    </citation>
    <scope>NUCLEOTIDE SEQUENCE [LARGE SCALE GENOMIC DNA]</scope>
    <source>
        <strain evidence="2">NIES-2863</strain>
    </source>
</reference>
<evidence type="ECO:0000313" key="2">
    <source>
        <dbReference type="Proteomes" id="UP000075714"/>
    </source>
</evidence>
<gene>
    <name evidence="1" type="ORF">GPECTOR_11g151</name>
</gene>
<dbReference type="EMBL" id="LSYV01000012">
    <property type="protein sequence ID" value="KXZ51702.1"/>
    <property type="molecule type" value="Genomic_DNA"/>
</dbReference>
<dbReference type="OrthoDB" id="523829at2759"/>
<dbReference type="Proteomes" id="UP000075714">
    <property type="component" value="Unassembled WGS sequence"/>
</dbReference>
<organism evidence="1 2">
    <name type="scientific">Gonium pectorale</name>
    <name type="common">Green alga</name>
    <dbReference type="NCBI Taxonomy" id="33097"/>
    <lineage>
        <taxon>Eukaryota</taxon>
        <taxon>Viridiplantae</taxon>
        <taxon>Chlorophyta</taxon>
        <taxon>core chlorophytes</taxon>
        <taxon>Chlorophyceae</taxon>
        <taxon>CS clade</taxon>
        <taxon>Chlamydomonadales</taxon>
        <taxon>Volvocaceae</taxon>
        <taxon>Gonium</taxon>
    </lineage>
</organism>
<proteinExistence type="predicted"/>